<proteinExistence type="predicted"/>
<feature type="region of interest" description="Disordered" evidence="1">
    <location>
        <begin position="1"/>
        <end position="60"/>
    </location>
</feature>
<keyword evidence="2" id="KW-1133">Transmembrane helix</keyword>
<protein>
    <submittedName>
        <fullName evidence="3">Uncharacterized protein</fullName>
    </submittedName>
</protein>
<keyword evidence="4" id="KW-1185">Reference proteome</keyword>
<keyword evidence="2" id="KW-0472">Membrane</keyword>
<feature type="compositionally biased region" description="Basic and acidic residues" evidence="1">
    <location>
        <begin position="12"/>
        <end position="21"/>
    </location>
</feature>
<evidence type="ECO:0000256" key="2">
    <source>
        <dbReference type="SAM" id="Phobius"/>
    </source>
</evidence>
<dbReference type="Proteomes" id="UP001243330">
    <property type="component" value="Unassembled WGS sequence"/>
</dbReference>
<dbReference type="EMBL" id="JAQOWY010001064">
    <property type="protein sequence ID" value="KAK1837679.1"/>
    <property type="molecule type" value="Genomic_DNA"/>
</dbReference>
<evidence type="ECO:0000256" key="1">
    <source>
        <dbReference type="SAM" id="MobiDB-lite"/>
    </source>
</evidence>
<evidence type="ECO:0000313" key="3">
    <source>
        <dbReference type="EMBL" id="KAK1837679.1"/>
    </source>
</evidence>
<reference evidence="3" key="1">
    <citation type="submission" date="2023-01" db="EMBL/GenBank/DDBJ databases">
        <title>Colletotrichum chrysophilum M932 genome sequence.</title>
        <authorList>
            <person name="Baroncelli R."/>
        </authorList>
    </citation>
    <scope>NUCLEOTIDE SEQUENCE</scope>
    <source>
        <strain evidence="3">M932</strain>
    </source>
</reference>
<feature type="transmembrane region" description="Helical" evidence="2">
    <location>
        <begin position="101"/>
        <end position="124"/>
    </location>
</feature>
<name>A0AAD9A234_9PEZI</name>
<accession>A0AAD9A234</accession>
<keyword evidence="2" id="KW-0812">Transmembrane</keyword>
<comment type="caution">
    <text evidence="3">The sequence shown here is derived from an EMBL/GenBank/DDBJ whole genome shotgun (WGS) entry which is preliminary data.</text>
</comment>
<feature type="compositionally biased region" description="Basic and acidic residues" evidence="1">
    <location>
        <begin position="27"/>
        <end position="36"/>
    </location>
</feature>
<organism evidence="3 4">
    <name type="scientific">Colletotrichum chrysophilum</name>
    <dbReference type="NCBI Taxonomy" id="1836956"/>
    <lineage>
        <taxon>Eukaryota</taxon>
        <taxon>Fungi</taxon>
        <taxon>Dikarya</taxon>
        <taxon>Ascomycota</taxon>
        <taxon>Pezizomycotina</taxon>
        <taxon>Sordariomycetes</taxon>
        <taxon>Hypocreomycetidae</taxon>
        <taxon>Glomerellales</taxon>
        <taxon>Glomerellaceae</taxon>
        <taxon>Colletotrichum</taxon>
        <taxon>Colletotrichum gloeosporioides species complex</taxon>
    </lineage>
</organism>
<evidence type="ECO:0000313" key="4">
    <source>
        <dbReference type="Proteomes" id="UP001243330"/>
    </source>
</evidence>
<sequence length="143" mass="15574">MPSLGLVDADTLDIRPPDFGRKNTGCEVREAVESKPKPCTKPSRRSQNATGNKLRNEQGAQAFHCRAKHPMMILEVPQMPTTSEHTSRAYLVLLLPYSTSPFSPCFLCSAVPLIPILPLVLLAARAKRSSIIIIIAPVIGFGP</sequence>
<dbReference type="AlphaFoldDB" id="A0AAD9A234"/>
<gene>
    <name evidence="3" type="ORF">CCHR01_19700</name>
</gene>